<evidence type="ECO:0000256" key="1">
    <source>
        <dbReference type="SAM" id="SignalP"/>
    </source>
</evidence>
<accession>A0A1G8Y400</accession>
<organism evidence="2 3">
    <name type="scientific">Nonomuraea maritima</name>
    <dbReference type="NCBI Taxonomy" id="683260"/>
    <lineage>
        <taxon>Bacteria</taxon>
        <taxon>Bacillati</taxon>
        <taxon>Actinomycetota</taxon>
        <taxon>Actinomycetes</taxon>
        <taxon>Streptosporangiales</taxon>
        <taxon>Streptosporangiaceae</taxon>
        <taxon>Nonomuraea</taxon>
    </lineage>
</organism>
<feature type="chain" id="PRO_5011523762" evidence="1">
    <location>
        <begin position="31"/>
        <end position="131"/>
    </location>
</feature>
<protein>
    <submittedName>
        <fullName evidence="2">Uncharacterized protein</fullName>
    </submittedName>
</protein>
<dbReference type="EMBL" id="FNFB01000004">
    <property type="protein sequence ID" value="SDJ97511.1"/>
    <property type="molecule type" value="Genomic_DNA"/>
</dbReference>
<dbReference type="AlphaFoldDB" id="A0A1G8Y400"/>
<dbReference type="OrthoDB" id="3829582at2"/>
<reference evidence="2 3" key="1">
    <citation type="submission" date="2016-10" db="EMBL/GenBank/DDBJ databases">
        <authorList>
            <person name="de Groot N.N."/>
        </authorList>
    </citation>
    <scope>NUCLEOTIDE SEQUENCE [LARGE SCALE GENOMIC DNA]</scope>
    <source>
        <strain evidence="2 3">CGMCC 4.5681</strain>
    </source>
</reference>
<keyword evidence="1" id="KW-0732">Signal</keyword>
<keyword evidence="3" id="KW-1185">Reference proteome</keyword>
<evidence type="ECO:0000313" key="2">
    <source>
        <dbReference type="EMBL" id="SDJ97511.1"/>
    </source>
</evidence>
<name>A0A1G8Y400_9ACTN</name>
<dbReference type="Proteomes" id="UP000198683">
    <property type="component" value="Unassembled WGS sequence"/>
</dbReference>
<dbReference type="RefSeq" id="WP_090762011.1">
    <property type="nucleotide sequence ID" value="NZ_FNFB01000004.1"/>
</dbReference>
<evidence type="ECO:0000313" key="3">
    <source>
        <dbReference type="Proteomes" id="UP000198683"/>
    </source>
</evidence>
<proteinExistence type="predicted"/>
<feature type="signal peptide" evidence="1">
    <location>
        <begin position="1"/>
        <end position="30"/>
    </location>
</feature>
<gene>
    <name evidence="2" type="ORF">SAMN05421874_104262</name>
</gene>
<sequence length="131" mass="13762">MISLKRVAALATTTLAGAMLAASFQAPAFAHNDPERYKPYRHAQPIAGYEIVESTFALRPNAFAGGSARCPAGKRVLGGGYAWPSVGLGSEPIVTVNRPIANGTVWQLTVRNPADSAVTSAIVYAQCAFAR</sequence>